<feature type="transmembrane region" description="Helical" evidence="2">
    <location>
        <begin position="167"/>
        <end position="188"/>
    </location>
</feature>
<keyword evidence="2" id="KW-0472">Membrane</keyword>
<dbReference type="PANTHER" id="PTHR39947">
    <property type="entry name" value="IP19862P"/>
    <property type="match status" value="1"/>
</dbReference>
<dbReference type="Pfam" id="PF15038">
    <property type="entry name" value="Jiraiya"/>
    <property type="match status" value="1"/>
</dbReference>
<dbReference type="PANTHER" id="PTHR39947:SF1">
    <property type="entry name" value="IP19862P"/>
    <property type="match status" value="1"/>
</dbReference>
<name>A0A7R9LI71_9ACAR</name>
<dbReference type="EMBL" id="CAJPVJ010000964">
    <property type="protein sequence ID" value="CAG2163776.1"/>
    <property type="molecule type" value="Genomic_DNA"/>
</dbReference>
<feature type="transmembrane region" description="Helical" evidence="2">
    <location>
        <begin position="240"/>
        <end position="263"/>
    </location>
</feature>
<organism evidence="3">
    <name type="scientific">Oppiella nova</name>
    <dbReference type="NCBI Taxonomy" id="334625"/>
    <lineage>
        <taxon>Eukaryota</taxon>
        <taxon>Metazoa</taxon>
        <taxon>Ecdysozoa</taxon>
        <taxon>Arthropoda</taxon>
        <taxon>Chelicerata</taxon>
        <taxon>Arachnida</taxon>
        <taxon>Acari</taxon>
        <taxon>Acariformes</taxon>
        <taxon>Sarcoptiformes</taxon>
        <taxon>Oribatida</taxon>
        <taxon>Brachypylina</taxon>
        <taxon>Oppioidea</taxon>
        <taxon>Oppiidae</taxon>
        <taxon>Oppiella</taxon>
    </lineage>
</organism>
<protein>
    <submittedName>
        <fullName evidence="3">Uncharacterized protein</fullName>
    </submittedName>
</protein>
<keyword evidence="2" id="KW-1133">Transmembrane helix</keyword>
<dbReference type="OrthoDB" id="10056560at2759"/>
<dbReference type="InterPro" id="IPR029201">
    <property type="entry name" value="Jiraiya"/>
</dbReference>
<evidence type="ECO:0000313" key="3">
    <source>
        <dbReference type="EMBL" id="CAD7641947.1"/>
    </source>
</evidence>
<reference evidence="3" key="1">
    <citation type="submission" date="2020-11" db="EMBL/GenBank/DDBJ databases">
        <authorList>
            <person name="Tran Van P."/>
        </authorList>
    </citation>
    <scope>NUCLEOTIDE SEQUENCE</scope>
</reference>
<evidence type="ECO:0000313" key="4">
    <source>
        <dbReference type="Proteomes" id="UP000728032"/>
    </source>
</evidence>
<dbReference type="EMBL" id="OC915789">
    <property type="protein sequence ID" value="CAD7641947.1"/>
    <property type="molecule type" value="Genomic_DNA"/>
</dbReference>
<feature type="transmembrane region" description="Helical" evidence="2">
    <location>
        <begin position="209"/>
        <end position="234"/>
    </location>
</feature>
<feature type="region of interest" description="Disordered" evidence="1">
    <location>
        <begin position="57"/>
        <end position="81"/>
    </location>
</feature>
<evidence type="ECO:0000256" key="2">
    <source>
        <dbReference type="SAM" id="Phobius"/>
    </source>
</evidence>
<evidence type="ECO:0000256" key="1">
    <source>
        <dbReference type="SAM" id="MobiDB-lite"/>
    </source>
</evidence>
<dbReference type="AlphaFoldDB" id="A0A7R9LI71"/>
<sequence length="298" mass="32739">MNGNISSRNMNAIRYPNSNGISPLKISPNMTNTANISQLSNAKQPLLDISRTATNLQTSPQLNGSRLGPHSPKASNDYSNSDSVISEHGLHEVLASLALMCLLSLLMAFLALFFLQRTCPISGLTDGSDNVENGSKVVHKNHNRIVSTPKEYHRVFQISVSLSTLTISLDLCCLFVSCIQFLSAVKLMKTPFGKKRTFEFLKKTSHIRVAAVGAFLISIPIFFTGVILFTFVNFDEVPALATSVIIGLAIVFCGIASVQNVYLWQWEKTKASQEMSESRIIHLRDSGYLPTIELSTLV</sequence>
<gene>
    <name evidence="3" type="ORF">ONB1V03_LOCUS3341</name>
</gene>
<keyword evidence="2" id="KW-0812">Transmembrane</keyword>
<proteinExistence type="predicted"/>
<keyword evidence="4" id="KW-1185">Reference proteome</keyword>
<accession>A0A7R9LI71</accession>
<feature type="transmembrane region" description="Helical" evidence="2">
    <location>
        <begin position="93"/>
        <end position="115"/>
    </location>
</feature>
<dbReference type="Proteomes" id="UP000728032">
    <property type="component" value="Unassembled WGS sequence"/>
</dbReference>